<evidence type="ECO:0000313" key="1">
    <source>
        <dbReference type="EMBL" id="MBI9000627.1"/>
    </source>
</evidence>
<comment type="caution">
    <text evidence="1">The sequence shown here is derived from an EMBL/GenBank/DDBJ whole genome shotgun (WGS) entry which is preliminary data.</text>
</comment>
<protein>
    <submittedName>
        <fullName evidence="1">DUF4192 domain-containing protein</fullName>
    </submittedName>
</protein>
<sequence length="348" mass="37204">MTETLSMPADLIASIPAFLGFYPSNSLVMVALNPRSTQPGCSRIGPITRADITDGDSVTATLGALCDVGATSAFAFFIGEGKNGDIPDRETAALLHQEASDRNIRILGVWWVPCILSGTPYRILLDTTGSNSHDDDGGWESGVIPDIAANAAVRQLVSGGGMLPAVDRGEALEFFARTTVGLPVDVVERITRGVVDRGTGIVDALCDDHRSSDFRMFLADFVEGLIDETRRLLAEGENLLKKKDLLSGAARLVAHTKARDVVLGVATGPEVAPPLAELMLAVARTFSGDIRCNALCVYTVAVIACGRTTRVWSALRNSYEENPSHRLTGLLLSAYGRGRFDLILESCR</sequence>
<gene>
    <name evidence="1" type="ORF">JDV76_06575</name>
</gene>
<reference evidence="1 2" key="1">
    <citation type="submission" date="2020-12" db="EMBL/GenBank/DDBJ databases">
        <title>Genome public.</title>
        <authorList>
            <person name="Sun Q."/>
        </authorList>
    </citation>
    <scope>NUCLEOTIDE SEQUENCE [LARGE SCALE GENOMIC DNA]</scope>
    <source>
        <strain evidence="1 2">CCM 8864</strain>
    </source>
</reference>
<dbReference type="InterPro" id="IPR025447">
    <property type="entry name" value="DUF4192"/>
</dbReference>
<accession>A0ABS0VZ75</accession>
<evidence type="ECO:0000313" key="2">
    <source>
        <dbReference type="Proteomes" id="UP000625574"/>
    </source>
</evidence>
<dbReference type="Pfam" id="PF13830">
    <property type="entry name" value="DUF4192"/>
    <property type="match status" value="1"/>
</dbReference>
<proteinExistence type="predicted"/>
<organism evidence="1 2">
    <name type="scientific">Corynebacterium marambiense</name>
    <dbReference type="NCBI Taxonomy" id="2765364"/>
    <lineage>
        <taxon>Bacteria</taxon>
        <taxon>Bacillati</taxon>
        <taxon>Actinomycetota</taxon>
        <taxon>Actinomycetes</taxon>
        <taxon>Mycobacteriales</taxon>
        <taxon>Corynebacteriaceae</taxon>
        <taxon>Corynebacterium</taxon>
    </lineage>
</organism>
<dbReference type="EMBL" id="JAEIOT010000007">
    <property type="protein sequence ID" value="MBI9000627.1"/>
    <property type="molecule type" value="Genomic_DNA"/>
</dbReference>
<dbReference type="RefSeq" id="WP_198736057.1">
    <property type="nucleotide sequence ID" value="NZ_JAEIOT010000007.1"/>
</dbReference>
<name>A0ABS0VZ75_9CORY</name>
<keyword evidence="2" id="KW-1185">Reference proteome</keyword>
<dbReference type="Proteomes" id="UP000625574">
    <property type="component" value="Unassembled WGS sequence"/>
</dbReference>